<evidence type="ECO:0000313" key="1">
    <source>
        <dbReference type="EMBL" id="CDW42987.1"/>
    </source>
</evidence>
<sequence>IIPFGTIEQRTHVFKKQRNLIRLYPFQYIFESRVNYPKPQTQDHCHPSLTLSSLH</sequence>
<organism evidence="1">
    <name type="scientific">Lepeophtheirus salmonis</name>
    <name type="common">Salmon louse</name>
    <name type="synonym">Caligus salmonis</name>
    <dbReference type="NCBI Taxonomy" id="72036"/>
    <lineage>
        <taxon>Eukaryota</taxon>
        <taxon>Metazoa</taxon>
        <taxon>Ecdysozoa</taxon>
        <taxon>Arthropoda</taxon>
        <taxon>Crustacea</taxon>
        <taxon>Multicrustacea</taxon>
        <taxon>Hexanauplia</taxon>
        <taxon>Copepoda</taxon>
        <taxon>Siphonostomatoida</taxon>
        <taxon>Caligidae</taxon>
        <taxon>Lepeophtheirus</taxon>
    </lineage>
</organism>
<name>A0A0K2UYP6_LEPSM</name>
<reference evidence="1" key="1">
    <citation type="submission" date="2014-05" db="EMBL/GenBank/DDBJ databases">
        <authorList>
            <person name="Chronopoulou M."/>
        </authorList>
    </citation>
    <scope>NUCLEOTIDE SEQUENCE</scope>
    <source>
        <tissue evidence="1">Whole organism</tissue>
    </source>
</reference>
<protein>
    <submittedName>
        <fullName evidence="1">Uncharacterized protein</fullName>
    </submittedName>
</protein>
<dbReference type="EMBL" id="HACA01025626">
    <property type="protein sequence ID" value="CDW42987.1"/>
    <property type="molecule type" value="Transcribed_RNA"/>
</dbReference>
<accession>A0A0K2UYP6</accession>
<proteinExistence type="predicted"/>
<feature type="non-terminal residue" evidence="1">
    <location>
        <position position="1"/>
    </location>
</feature>
<dbReference type="AlphaFoldDB" id="A0A0K2UYP6"/>